<proteinExistence type="predicted"/>
<dbReference type="Proteomes" id="UP000041254">
    <property type="component" value="Unassembled WGS sequence"/>
</dbReference>
<protein>
    <submittedName>
        <fullName evidence="2">Uncharacterized protein</fullName>
    </submittedName>
</protein>
<keyword evidence="3" id="KW-1185">Reference proteome</keyword>
<dbReference type="PhylomeDB" id="A0A0G4ECH4"/>
<name>A0A0G4ECH4_VITBC</name>
<feature type="region of interest" description="Disordered" evidence="1">
    <location>
        <begin position="389"/>
        <end position="408"/>
    </location>
</feature>
<feature type="region of interest" description="Disordered" evidence="1">
    <location>
        <begin position="113"/>
        <end position="132"/>
    </location>
</feature>
<evidence type="ECO:0000313" key="3">
    <source>
        <dbReference type="Proteomes" id="UP000041254"/>
    </source>
</evidence>
<evidence type="ECO:0000313" key="2">
    <source>
        <dbReference type="EMBL" id="CEL93429.1"/>
    </source>
</evidence>
<sequence length="787" mass="82601">MEHSASGRHQEGTRVVLLSSTKRAPTDDYVWVTARVYRIDPHVVYEKEGTLHEGTALHMREVGGWREEFKVVVPHQTDTHTNPNPQPPVAPERFGEDIVASLLSFMTPRELSALFPPPHSTEPATNAIPDEKSRREKPILRVSRNRLSSVGGSVGTDPPLPAITSSPALPSTNGGPLCAGATFGPLKKGETMAASKEDTASRVLPGAASLPSPFGGQSLIGTSTGEGGLSSAAAAASSAAAIPTPKPSTDVLDGLRGAPSPASCAGPTTTTTAPMDRFGGSIFAPAKAATTSQSTVTPTSGPFSFGKASTGGGGSDLFGAGAASEGGSLFGEVGSSGSGTGRGSLFGQGGAATGTGAIFGPFGGSISAGTGVAASSVFSGASFSTGDSLSGGAAFGQQRPGGAAHSSPSPIYAAALHQQTHINIDCTTDADRHFWESMTPLEAFQLGKRLPNLTALSLVQPQSDRLWCLDSMISIVEGHADGRREACVKEGQHHTAKGSLETIDFTTTPISTSSTTSSVKQHRPPIPPSFAAPRPTLHALRAITGVVQQHSVLVHTCWKMPPLEYVDQEGWDADELGRFIRSSSSVKEVGGCRWTWGEWATFLEHFPVAPAGQPGPLRHLQTIGMIVRERGRDTNEKQLAGVRRLQDVLTSRGCRKSLTRLDVQIRSFESHDSLSALLAVDDLINNCCVSPDVPISVRSSGSYFDMSLFYADSFPPRPSPFIRTAIQEAARQAKMVFYTISLLKLLCAEHTPWSEGSDGALESRLHFALTPTASHRAAKGSVGAYLL</sequence>
<accession>A0A0G4ECH4</accession>
<organism evidence="2 3">
    <name type="scientific">Vitrella brassicaformis (strain CCMP3155)</name>
    <dbReference type="NCBI Taxonomy" id="1169540"/>
    <lineage>
        <taxon>Eukaryota</taxon>
        <taxon>Sar</taxon>
        <taxon>Alveolata</taxon>
        <taxon>Colpodellida</taxon>
        <taxon>Vitrellaceae</taxon>
        <taxon>Vitrella</taxon>
    </lineage>
</organism>
<dbReference type="AlphaFoldDB" id="A0A0G4ECH4"/>
<reference evidence="2 3" key="1">
    <citation type="submission" date="2014-11" db="EMBL/GenBank/DDBJ databases">
        <authorList>
            <person name="Zhu J."/>
            <person name="Qi W."/>
            <person name="Song R."/>
        </authorList>
    </citation>
    <scope>NUCLEOTIDE SEQUENCE [LARGE SCALE GENOMIC DNA]</scope>
</reference>
<gene>
    <name evidence="2" type="ORF">Vbra_3690</name>
</gene>
<evidence type="ECO:0000256" key="1">
    <source>
        <dbReference type="SAM" id="MobiDB-lite"/>
    </source>
</evidence>
<dbReference type="EMBL" id="CDMY01000164">
    <property type="protein sequence ID" value="CEL93429.1"/>
    <property type="molecule type" value="Genomic_DNA"/>
</dbReference>
<dbReference type="InParanoid" id="A0A0G4ECH4"/>
<dbReference type="VEuPathDB" id="CryptoDB:Vbra_3690"/>